<dbReference type="EMBL" id="LWCI01000148">
    <property type="protein sequence ID" value="KZS58500.1"/>
    <property type="molecule type" value="Genomic_DNA"/>
</dbReference>
<gene>
    <name evidence="2" type="ORF">A4G28_26550</name>
</gene>
<dbReference type="GeneID" id="75271187"/>
<name>A0A163WN23_9MYCO</name>
<dbReference type="RefSeq" id="WP_023870420.1">
    <property type="nucleotide sequence ID" value="NZ_LWCI01000148.1"/>
</dbReference>
<evidence type="ECO:0000313" key="3">
    <source>
        <dbReference type="Proteomes" id="UP000077342"/>
    </source>
</evidence>
<reference evidence="3" key="1">
    <citation type="submission" date="2016-04" db="EMBL/GenBank/DDBJ databases">
        <authorList>
            <person name="Strapagiel D."/>
            <person name="Borowka P."/>
            <person name="Marciniak B."/>
            <person name="Bakula Z."/>
            <person name="Van Ingen J."/>
            <person name="Safianowska A."/>
            <person name="Dziadek J."/>
            <person name="Jagielski T."/>
        </authorList>
    </citation>
    <scope>NUCLEOTIDE SEQUENCE [LARGE SCALE GENOMIC DNA]</scope>
    <source>
        <strain evidence="3">1010001458</strain>
    </source>
</reference>
<feature type="region of interest" description="Disordered" evidence="1">
    <location>
        <begin position="80"/>
        <end position="120"/>
    </location>
</feature>
<keyword evidence="3" id="KW-1185">Reference proteome</keyword>
<organism evidence="2 3">
    <name type="scientific">Mycobacterium ostraviense</name>
    <dbReference type="NCBI Taxonomy" id="2738409"/>
    <lineage>
        <taxon>Bacteria</taxon>
        <taxon>Bacillati</taxon>
        <taxon>Actinomycetota</taxon>
        <taxon>Actinomycetes</taxon>
        <taxon>Mycobacteriales</taxon>
        <taxon>Mycobacteriaceae</taxon>
        <taxon>Mycobacterium</taxon>
    </lineage>
</organism>
<dbReference type="PATRIC" id="fig|1768.5.peg.1205"/>
<dbReference type="Proteomes" id="UP000077342">
    <property type="component" value="Unassembled WGS sequence"/>
</dbReference>
<comment type="caution">
    <text evidence="2">The sequence shown here is derived from an EMBL/GenBank/DDBJ whole genome shotgun (WGS) entry which is preliminary data.</text>
</comment>
<protein>
    <submittedName>
        <fullName evidence="2">Uncharacterized protein</fullName>
    </submittedName>
</protein>
<sequence>MTDPNVAQAALLITAINEQLRDMTRRLAVAEREGACGHHPARAQEMRSVTAELRRDIDRAQFLITRLRHRFPEVDVYAPTTAADGTEGEVPITEAARSDNARNRAPNSSTSSDVRRVIAG</sequence>
<proteinExistence type="predicted"/>
<dbReference type="AlphaFoldDB" id="A0A163WN23"/>
<evidence type="ECO:0000256" key="1">
    <source>
        <dbReference type="SAM" id="MobiDB-lite"/>
    </source>
</evidence>
<evidence type="ECO:0000313" key="2">
    <source>
        <dbReference type="EMBL" id="KZS58500.1"/>
    </source>
</evidence>
<accession>A0A163WN23</accession>